<dbReference type="InterPro" id="IPR000477">
    <property type="entry name" value="RT_dom"/>
</dbReference>
<gene>
    <name evidence="2" type="ORF">NDU88_006347</name>
</gene>
<sequence length="114" mass="12725">MAADGRMPPTMREALLVVLLKSGKLADRCSSYRPLSLINVDAKLYAKILVNRLAALLPRVVGVPQHILSHNLQTFFGALQQLDHGVKAVAVFLDIEKAFDSVKWGFMWVVLRRV</sequence>
<dbReference type="Pfam" id="PF00078">
    <property type="entry name" value="RVT_1"/>
    <property type="match status" value="1"/>
</dbReference>
<evidence type="ECO:0000313" key="2">
    <source>
        <dbReference type="EMBL" id="KAJ1210985.1"/>
    </source>
</evidence>
<comment type="caution">
    <text evidence="2">The sequence shown here is derived from an EMBL/GenBank/DDBJ whole genome shotgun (WGS) entry which is preliminary data.</text>
</comment>
<dbReference type="Proteomes" id="UP001066276">
    <property type="component" value="Chromosome 1_2"/>
</dbReference>
<dbReference type="PANTHER" id="PTHR19446">
    <property type="entry name" value="REVERSE TRANSCRIPTASES"/>
    <property type="match status" value="1"/>
</dbReference>
<feature type="domain" description="Reverse transcriptase" evidence="1">
    <location>
        <begin position="26"/>
        <end position="109"/>
    </location>
</feature>
<keyword evidence="3" id="KW-1185">Reference proteome</keyword>
<evidence type="ECO:0000259" key="1">
    <source>
        <dbReference type="Pfam" id="PF00078"/>
    </source>
</evidence>
<accession>A0AAV7WDP8</accession>
<reference evidence="2" key="1">
    <citation type="journal article" date="2022" name="bioRxiv">
        <title>Sequencing and chromosome-scale assembly of the giantPleurodeles waltlgenome.</title>
        <authorList>
            <person name="Brown T."/>
            <person name="Elewa A."/>
            <person name="Iarovenko S."/>
            <person name="Subramanian E."/>
            <person name="Araus A.J."/>
            <person name="Petzold A."/>
            <person name="Susuki M."/>
            <person name="Suzuki K.-i.T."/>
            <person name="Hayashi T."/>
            <person name="Toyoda A."/>
            <person name="Oliveira C."/>
            <person name="Osipova E."/>
            <person name="Leigh N.D."/>
            <person name="Simon A."/>
            <person name="Yun M.H."/>
        </authorList>
    </citation>
    <scope>NUCLEOTIDE SEQUENCE</scope>
    <source>
        <strain evidence="2">20211129_DDA</strain>
        <tissue evidence="2">Liver</tissue>
    </source>
</reference>
<organism evidence="2 3">
    <name type="scientific">Pleurodeles waltl</name>
    <name type="common">Iberian ribbed newt</name>
    <dbReference type="NCBI Taxonomy" id="8319"/>
    <lineage>
        <taxon>Eukaryota</taxon>
        <taxon>Metazoa</taxon>
        <taxon>Chordata</taxon>
        <taxon>Craniata</taxon>
        <taxon>Vertebrata</taxon>
        <taxon>Euteleostomi</taxon>
        <taxon>Amphibia</taxon>
        <taxon>Batrachia</taxon>
        <taxon>Caudata</taxon>
        <taxon>Salamandroidea</taxon>
        <taxon>Salamandridae</taxon>
        <taxon>Pleurodelinae</taxon>
        <taxon>Pleurodeles</taxon>
    </lineage>
</organism>
<dbReference type="AlphaFoldDB" id="A0AAV7WDP8"/>
<protein>
    <recommendedName>
        <fullName evidence="1">Reverse transcriptase domain-containing protein</fullName>
    </recommendedName>
</protein>
<evidence type="ECO:0000313" key="3">
    <source>
        <dbReference type="Proteomes" id="UP001066276"/>
    </source>
</evidence>
<name>A0AAV7WDP8_PLEWA</name>
<dbReference type="EMBL" id="JANPWB010000002">
    <property type="protein sequence ID" value="KAJ1210985.1"/>
    <property type="molecule type" value="Genomic_DNA"/>
</dbReference>
<proteinExistence type="predicted"/>